<accession>A0A1E3ICC9</accession>
<feature type="region of interest" description="Disordered" evidence="2">
    <location>
        <begin position="126"/>
        <end position="230"/>
    </location>
</feature>
<sequence length="1038" mass="115176">MASISSPGVLTPARQIQNKKRSVLLVNPADPQEFSRQSKSPAGSPIGYESPKIDLGAFASRKKTSSPPINPRLSELQVVQDGTPNSSSVKGILRTTGTPASGHGVRFFPKNKFRVITPNSSVIAPSPVKAQQTPTSNSFFSQLLAVTMSPRRKEPEPNPGPEDSWERPGDEGEVSLVASTGSAGSTILHSDEEDDEEEQHDVSWNGVPEAHTSPLGLPVLPEGDTSKDASYGELELPSAEWDLPADMSNLLSTKFPEKVSFSMGEPSTFTLPPLKSFARESQLLSEASGDHTPVPKKGAMEKARKEEKKAEEDFWGMPNDESTGLEHTQESSNPTICVHPSPLKDVLSGTTSETQTVREPSKGDHSVHNPAESLTSLAQPFSTSSIFADMSAEQAELTWPLTRRQSGDDSISTFQSPTRSGSPRATPINKPTTNTPKSSTGDTTEFYDCTTMTLSSKAIDSSLSDCDQISFNGTFLPTKALFAAQTAHTQALTIELELYRSLSQKLQAEVSERDEVLAKLNMRALEAEMLHTQVTDLKQELAKAKTEAAHSEIQMAQAALATTYVSHSLSSSPTTYTRLMASIPKPQAQVEVRDLEIRLAKALAEGVDMTAQLQNLKRSCDEQALELKEAKAELMEMEDREKSRMIRDHEFANGEREDIKRSTIQNSATLHQQIEALRDKEEEARISKMELEDVYHRLDDAKKQNEEMKALCAEFVIVQEQLVESRKQVGELQALKEELSVAYHRLDDYETHPPPSQIDQLNEEIDRLKAHVDELAQVKCANEEEIELLLSQIENLKANRQSEDEWKSKVDLMRRKLEGKERMRTEMENMLGEEREKREKVEAECRELRRSLVTTREELVHASSKFVSTPAVQEFESLRAEVNNMRSQSALKDLEITNLQRRKAELKEDKEMLNVALDSKQQEVELMKRKFGVRGVAGCTPLTSSQLNNISPSEHGITPKTVRSRRRSPLGLETPLPGTKRNPLETPSVIQPSNRYGVALYPSTKVASRVLKRDNENVLPGADKYGSLKRAVREVALA</sequence>
<dbReference type="VEuPathDB" id="FungiDB:L203_04352"/>
<feature type="region of interest" description="Disordered" evidence="2">
    <location>
        <begin position="284"/>
        <end position="370"/>
    </location>
</feature>
<keyword evidence="4" id="KW-1185">Reference proteome</keyword>
<dbReference type="KEGG" id="cdep:91085503"/>
<dbReference type="Proteomes" id="UP000094043">
    <property type="component" value="Chromosome 2"/>
</dbReference>
<dbReference type="OrthoDB" id="2593174at2759"/>
<feature type="coiled-coil region" evidence="1">
    <location>
        <begin position="585"/>
        <end position="640"/>
    </location>
</feature>
<feature type="coiled-coil region" evidence="1">
    <location>
        <begin position="527"/>
        <end position="554"/>
    </location>
</feature>
<feature type="compositionally biased region" description="Polar residues" evidence="2">
    <location>
        <begin position="408"/>
        <end position="423"/>
    </location>
</feature>
<reference evidence="3" key="1">
    <citation type="submission" date="2016-06" db="EMBL/GenBank/DDBJ databases">
        <authorList>
            <person name="Cuomo C."/>
            <person name="Litvintseva A."/>
            <person name="Heitman J."/>
            <person name="Chen Y."/>
            <person name="Sun S."/>
            <person name="Springer D."/>
            <person name="Dromer F."/>
            <person name="Young S."/>
            <person name="Zeng Q."/>
            <person name="Chapman S."/>
            <person name="Gujja S."/>
            <person name="Saif S."/>
            <person name="Birren B."/>
        </authorList>
    </citation>
    <scope>NUCLEOTIDE SEQUENCE</scope>
    <source>
        <strain evidence="3">CBS 7841</strain>
    </source>
</reference>
<feature type="region of interest" description="Disordered" evidence="2">
    <location>
        <begin position="400"/>
        <end position="444"/>
    </location>
</feature>
<feature type="coiled-coil region" evidence="1">
    <location>
        <begin position="896"/>
        <end position="930"/>
    </location>
</feature>
<reference evidence="3" key="2">
    <citation type="journal article" date="2022" name="Elife">
        <title>Obligate sexual reproduction of a homothallic fungus closely related to the Cryptococcus pathogenic species complex.</title>
        <authorList>
            <person name="Passer A.R."/>
            <person name="Clancey S.A."/>
            <person name="Shea T."/>
            <person name="David-Palma M."/>
            <person name="Averette A.F."/>
            <person name="Boekhout T."/>
            <person name="Porcel B.M."/>
            <person name="Nowrousian M."/>
            <person name="Cuomo C.A."/>
            <person name="Sun S."/>
            <person name="Heitman J."/>
            <person name="Coelho M.A."/>
        </authorList>
    </citation>
    <scope>NUCLEOTIDE SEQUENCE</scope>
    <source>
        <strain evidence="3">CBS 7841</strain>
    </source>
</reference>
<dbReference type="RefSeq" id="XP_066066829.1">
    <property type="nucleotide sequence ID" value="XM_066210732.1"/>
</dbReference>
<feature type="compositionally biased region" description="Polar residues" evidence="2">
    <location>
        <begin position="348"/>
        <end position="358"/>
    </location>
</feature>
<gene>
    <name evidence="3" type="ORF">L203_101290</name>
</gene>
<name>A0A1E3ICC9_9TREE</name>
<feature type="compositionally biased region" description="Polar residues" evidence="2">
    <location>
        <begin position="80"/>
        <end position="99"/>
    </location>
</feature>
<dbReference type="AlphaFoldDB" id="A0A1E3ICC9"/>
<feature type="compositionally biased region" description="Basic and acidic residues" evidence="2">
    <location>
        <begin position="298"/>
        <end position="312"/>
    </location>
</feature>
<protein>
    <submittedName>
        <fullName evidence="3">Uncharacterized protein</fullName>
    </submittedName>
</protein>
<reference evidence="3" key="3">
    <citation type="submission" date="2024-01" db="EMBL/GenBank/DDBJ databases">
        <authorList>
            <person name="Coelho M.A."/>
            <person name="David-Palma M."/>
            <person name="Shea T."/>
            <person name="Sun S."/>
            <person name="Cuomo C.A."/>
            <person name="Heitman J."/>
        </authorList>
    </citation>
    <scope>NUCLEOTIDE SEQUENCE</scope>
    <source>
        <strain evidence="3">CBS 7841</strain>
    </source>
</reference>
<evidence type="ECO:0000313" key="3">
    <source>
        <dbReference type="EMBL" id="WVN86129.1"/>
    </source>
</evidence>
<dbReference type="EMBL" id="CP143785">
    <property type="protein sequence ID" value="WVN86129.1"/>
    <property type="molecule type" value="Genomic_DNA"/>
</dbReference>
<feature type="compositionally biased region" description="Polar residues" evidence="2">
    <location>
        <begin position="126"/>
        <end position="141"/>
    </location>
</feature>
<organism evidence="3 4">
    <name type="scientific">Cryptococcus depauperatus CBS 7841</name>
    <dbReference type="NCBI Taxonomy" id="1295531"/>
    <lineage>
        <taxon>Eukaryota</taxon>
        <taxon>Fungi</taxon>
        <taxon>Dikarya</taxon>
        <taxon>Basidiomycota</taxon>
        <taxon>Agaricomycotina</taxon>
        <taxon>Tremellomycetes</taxon>
        <taxon>Tremellales</taxon>
        <taxon>Cryptococcaceae</taxon>
        <taxon>Cryptococcus</taxon>
    </lineage>
</organism>
<feature type="compositionally biased region" description="Polar residues" evidence="2">
    <location>
        <begin position="320"/>
        <end position="335"/>
    </location>
</feature>
<feature type="compositionally biased region" description="Polar residues" evidence="2">
    <location>
        <begin position="177"/>
        <end position="188"/>
    </location>
</feature>
<feature type="coiled-coil region" evidence="1">
    <location>
        <begin position="674"/>
        <end position="778"/>
    </location>
</feature>
<feature type="region of interest" description="Disordered" evidence="2">
    <location>
        <begin position="947"/>
        <end position="990"/>
    </location>
</feature>
<evidence type="ECO:0000313" key="4">
    <source>
        <dbReference type="Proteomes" id="UP000094043"/>
    </source>
</evidence>
<dbReference type="GeneID" id="91085503"/>
<evidence type="ECO:0000256" key="2">
    <source>
        <dbReference type="SAM" id="MobiDB-lite"/>
    </source>
</evidence>
<evidence type="ECO:0000256" key="1">
    <source>
        <dbReference type="SAM" id="Coils"/>
    </source>
</evidence>
<keyword evidence="1" id="KW-0175">Coiled coil</keyword>
<feature type="compositionally biased region" description="Low complexity" evidence="2">
    <location>
        <begin position="426"/>
        <end position="437"/>
    </location>
</feature>
<feature type="coiled-coil region" evidence="1">
    <location>
        <begin position="817"/>
        <end position="858"/>
    </location>
</feature>
<feature type="region of interest" description="Disordered" evidence="2">
    <location>
        <begin position="1"/>
        <end position="105"/>
    </location>
</feature>
<proteinExistence type="predicted"/>